<feature type="chain" id="PRO_5028997718" evidence="1">
    <location>
        <begin position="22"/>
        <end position="248"/>
    </location>
</feature>
<dbReference type="AlphaFoldDB" id="A0A7E4ZUP9"/>
<evidence type="ECO:0000256" key="1">
    <source>
        <dbReference type="SAM" id="SignalP"/>
    </source>
</evidence>
<protein>
    <submittedName>
        <fullName evidence="3">Secreted protein</fullName>
    </submittedName>
</protein>
<name>A0A7E4ZUP9_PANRE</name>
<accession>A0A7E4ZUP9</accession>
<feature type="signal peptide" evidence="1">
    <location>
        <begin position="1"/>
        <end position="21"/>
    </location>
</feature>
<dbReference type="PROSITE" id="PS51257">
    <property type="entry name" value="PROKAR_LIPOPROTEIN"/>
    <property type="match status" value="1"/>
</dbReference>
<dbReference type="WBParaSite" id="Pan_g18399.t1">
    <property type="protein sequence ID" value="Pan_g18399.t1"/>
    <property type="gene ID" value="Pan_g18399"/>
</dbReference>
<dbReference type="InterPro" id="IPR040271">
    <property type="entry name" value="T19C3.2-like"/>
</dbReference>
<sequence>MSVKVIFGFAFATACLAVAYAQLAAVYSNVTRTEDCSTWSSWGPCIFPNPEDKRPYIKQLTPVCQKHWFYKFIEKRYEKALNSFFTYLASVMKSNKPCGMCSYRQSCGFGGPRQCHVSPFELEGGRSILPFYVSEKVCSRKDLKGHSQVDACHADYEALKENGGECRLWPSKKVNLTGVEPVFQQHIANLKWYSCIPQTIEGKKPGAKKEKTCRCCCFPFRVNPVTFKCEHSPGSPPAPGMQDAFDLD</sequence>
<reference evidence="2" key="1">
    <citation type="journal article" date="2013" name="Genetics">
        <title>The draft genome and transcriptome of Panagrellus redivivus are shaped by the harsh demands of a free-living lifestyle.</title>
        <authorList>
            <person name="Srinivasan J."/>
            <person name="Dillman A.R."/>
            <person name="Macchietto M.G."/>
            <person name="Heikkinen L."/>
            <person name="Lakso M."/>
            <person name="Fracchia K.M."/>
            <person name="Antoshechkin I."/>
            <person name="Mortazavi A."/>
            <person name="Wong G."/>
            <person name="Sternberg P.W."/>
        </authorList>
    </citation>
    <scope>NUCLEOTIDE SEQUENCE [LARGE SCALE GENOMIC DNA]</scope>
    <source>
        <strain evidence="2">MT8872</strain>
    </source>
</reference>
<reference evidence="3" key="2">
    <citation type="submission" date="2020-10" db="UniProtKB">
        <authorList>
            <consortium name="WormBaseParasite"/>
        </authorList>
    </citation>
    <scope>IDENTIFICATION</scope>
</reference>
<proteinExistence type="predicted"/>
<evidence type="ECO:0000313" key="2">
    <source>
        <dbReference type="Proteomes" id="UP000492821"/>
    </source>
</evidence>
<dbReference type="Proteomes" id="UP000492821">
    <property type="component" value="Unassembled WGS sequence"/>
</dbReference>
<dbReference type="PANTHER" id="PTHR37443">
    <property type="entry name" value="PROTEIN CBG09852-RELATED"/>
    <property type="match status" value="1"/>
</dbReference>
<dbReference type="PANTHER" id="PTHR37443:SF3">
    <property type="entry name" value="SECRETED PROTEIN"/>
    <property type="match status" value="1"/>
</dbReference>
<keyword evidence="1" id="KW-0732">Signal</keyword>
<evidence type="ECO:0000313" key="3">
    <source>
        <dbReference type="WBParaSite" id="Pan_g18399.t1"/>
    </source>
</evidence>
<keyword evidence="2" id="KW-1185">Reference proteome</keyword>
<organism evidence="2 3">
    <name type="scientific">Panagrellus redivivus</name>
    <name type="common">Microworm</name>
    <dbReference type="NCBI Taxonomy" id="6233"/>
    <lineage>
        <taxon>Eukaryota</taxon>
        <taxon>Metazoa</taxon>
        <taxon>Ecdysozoa</taxon>
        <taxon>Nematoda</taxon>
        <taxon>Chromadorea</taxon>
        <taxon>Rhabditida</taxon>
        <taxon>Tylenchina</taxon>
        <taxon>Panagrolaimomorpha</taxon>
        <taxon>Panagrolaimoidea</taxon>
        <taxon>Panagrolaimidae</taxon>
        <taxon>Panagrellus</taxon>
    </lineage>
</organism>